<evidence type="ECO:0000256" key="3">
    <source>
        <dbReference type="ARBA" id="ARBA00022989"/>
    </source>
</evidence>
<reference evidence="6 7" key="1">
    <citation type="journal article" date="2013" name="Mar. Genomics">
        <title>Expression of sulfatases in Rhodopirellula baltica and the diversity of sulfatases in the genus Rhodopirellula.</title>
        <authorList>
            <person name="Wegner C.E."/>
            <person name="Richter-Heitmann T."/>
            <person name="Klindworth A."/>
            <person name="Klockow C."/>
            <person name="Richter M."/>
            <person name="Achstetter T."/>
            <person name="Glockner F.O."/>
            <person name="Harder J."/>
        </authorList>
    </citation>
    <scope>NUCLEOTIDE SEQUENCE [LARGE SCALE GENOMIC DNA]</scope>
    <source>
        <strain evidence="6 7">WH47</strain>
    </source>
</reference>
<feature type="transmembrane region" description="Helical" evidence="5">
    <location>
        <begin position="164"/>
        <end position="183"/>
    </location>
</feature>
<dbReference type="GO" id="GO:0016020">
    <property type="term" value="C:membrane"/>
    <property type="evidence" value="ECO:0007669"/>
    <property type="project" value="UniProtKB-SubCell"/>
</dbReference>
<feature type="transmembrane region" description="Helical" evidence="5">
    <location>
        <begin position="235"/>
        <end position="263"/>
    </location>
</feature>
<accession>F2ASS4</accession>
<feature type="transmembrane region" description="Helical" evidence="5">
    <location>
        <begin position="333"/>
        <end position="350"/>
    </location>
</feature>
<sequence length="451" mass="48367">MANDQSDEHSGYEEDSLSLTGSVAMGTGVMIGAGIFALTGQVAQQAGGLFPLAFLAAAIVAGFSSYSYVKMAQEYPSAGGIGMFLMKAYGKGTVTAGMALLMYFSMVINESLVARTFGTYTLQLMNVKDTTFWVPALGAGLLVVVFIINIMSTSFIGKFSMVTAAIKIGGILIFAGAGLYVSGLSFDAVGVTQRTSSTSFLSATALALLAYKGFTTITNSGSEIKEPKKNIGRSIIWSLSICLVVYLLVALAVSGNLSVSQIIEHRDYALSKASEPAFGQWGRYFIVGLAIIATISGLLASTFAVSRMLAMLSEMKLVPHKHFGVPGDIQKHTLVYTIVIAIALTIFFDLGRIASLGAIFYIVMDIAIHWGVLRHLKEDVKANTAILVTAIVLDVVILAASLWMKATSDMLVIWVSLIGFVVIFAGERWFLARVDDSEHQHDEQQREQHAT</sequence>
<evidence type="ECO:0000313" key="7">
    <source>
        <dbReference type="Proteomes" id="UP000006222"/>
    </source>
</evidence>
<dbReference type="RefSeq" id="WP_007326685.1">
    <property type="nucleotide sequence ID" value="NZ_AFAR01000152.1"/>
</dbReference>
<feature type="transmembrane region" description="Helical" evidence="5">
    <location>
        <begin position="385"/>
        <end position="404"/>
    </location>
</feature>
<dbReference type="PANTHER" id="PTHR11785:SF512">
    <property type="entry name" value="SOBREMESA, ISOFORM B"/>
    <property type="match status" value="1"/>
</dbReference>
<feature type="transmembrane region" description="Helical" evidence="5">
    <location>
        <begin position="410"/>
        <end position="431"/>
    </location>
</feature>
<feature type="transmembrane region" description="Helical" evidence="5">
    <location>
        <begin position="195"/>
        <end position="214"/>
    </location>
</feature>
<dbReference type="AlphaFoldDB" id="F2ASS4"/>
<dbReference type="PANTHER" id="PTHR11785">
    <property type="entry name" value="AMINO ACID TRANSPORTER"/>
    <property type="match status" value="1"/>
</dbReference>
<feature type="transmembrane region" description="Helical" evidence="5">
    <location>
        <begin position="356"/>
        <end position="373"/>
    </location>
</feature>
<gene>
    <name evidence="6" type="ORF">RBWH47_01673</name>
</gene>
<dbReference type="InterPro" id="IPR002293">
    <property type="entry name" value="AA/rel_permease1"/>
</dbReference>
<evidence type="ECO:0000256" key="5">
    <source>
        <dbReference type="SAM" id="Phobius"/>
    </source>
</evidence>
<comment type="caution">
    <text evidence="6">The sequence shown here is derived from an EMBL/GenBank/DDBJ whole genome shotgun (WGS) entry which is preliminary data.</text>
</comment>
<dbReference type="GO" id="GO:0015179">
    <property type="term" value="F:L-amino acid transmembrane transporter activity"/>
    <property type="evidence" value="ECO:0007669"/>
    <property type="project" value="TreeGrafter"/>
</dbReference>
<keyword evidence="4 5" id="KW-0472">Membrane</keyword>
<organism evidence="6 7">
    <name type="scientific">Rhodopirellula baltica WH47</name>
    <dbReference type="NCBI Taxonomy" id="991778"/>
    <lineage>
        <taxon>Bacteria</taxon>
        <taxon>Pseudomonadati</taxon>
        <taxon>Planctomycetota</taxon>
        <taxon>Planctomycetia</taxon>
        <taxon>Pirellulales</taxon>
        <taxon>Pirellulaceae</taxon>
        <taxon>Rhodopirellula</taxon>
    </lineage>
</organism>
<dbReference type="InterPro" id="IPR050598">
    <property type="entry name" value="AminoAcid_Transporter"/>
</dbReference>
<feature type="transmembrane region" description="Helical" evidence="5">
    <location>
        <begin position="132"/>
        <end position="152"/>
    </location>
</feature>
<keyword evidence="2 5" id="KW-0812">Transmembrane</keyword>
<protein>
    <submittedName>
        <fullName evidence="6">Amino acid transporter</fullName>
    </submittedName>
</protein>
<name>F2ASS4_RHOBT</name>
<evidence type="ECO:0000256" key="4">
    <source>
        <dbReference type="ARBA" id="ARBA00023136"/>
    </source>
</evidence>
<feature type="transmembrane region" description="Helical" evidence="5">
    <location>
        <begin position="49"/>
        <end position="69"/>
    </location>
</feature>
<evidence type="ECO:0000256" key="1">
    <source>
        <dbReference type="ARBA" id="ARBA00004141"/>
    </source>
</evidence>
<evidence type="ECO:0000313" key="6">
    <source>
        <dbReference type="EMBL" id="EGF27291.1"/>
    </source>
</evidence>
<feature type="transmembrane region" description="Helical" evidence="5">
    <location>
        <begin position="89"/>
        <end position="108"/>
    </location>
</feature>
<evidence type="ECO:0000256" key="2">
    <source>
        <dbReference type="ARBA" id="ARBA00022692"/>
    </source>
</evidence>
<dbReference type="Pfam" id="PF13520">
    <property type="entry name" value="AA_permease_2"/>
    <property type="match status" value="1"/>
</dbReference>
<keyword evidence="3 5" id="KW-1133">Transmembrane helix</keyword>
<proteinExistence type="predicted"/>
<comment type="subcellular location">
    <subcellularLocation>
        <location evidence="1">Membrane</location>
        <topology evidence="1">Multi-pass membrane protein</topology>
    </subcellularLocation>
</comment>
<feature type="transmembrane region" description="Helical" evidence="5">
    <location>
        <begin position="21"/>
        <end position="43"/>
    </location>
</feature>
<feature type="transmembrane region" description="Helical" evidence="5">
    <location>
        <begin position="283"/>
        <end position="312"/>
    </location>
</feature>
<dbReference type="Proteomes" id="UP000006222">
    <property type="component" value="Unassembled WGS sequence"/>
</dbReference>
<dbReference type="Gene3D" id="1.20.1740.10">
    <property type="entry name" value="Amino acid/polyamine transporter I"/>
    <property type="match status" value="1"/>
</dbReference>
<dbReference type="EMBL" id="AFAR01000152">
    <property type="protein sequence ID" value="EGF27291.1"/>
    <property type="molecule type" value="Genomic_DNA"/>
</dbReference>
<dbReference type="PATRIC" id="fig|991778.3.peg.2939"/>
<dbReference type="PIRSF" id="PIRSF006060">
    <property type="entry name" value="AA_transporter"/>
    <property type="match status" value="1"/>
</dbReference>